<keyword evidence="3" id="KW-1185">Reference proteome</keyword>
<feature type="compositionally biased region" description="Polar residues" evidence="1">
    <location>
        <begin position="9"/>
        <end position="33"/>
    </location>
</feature>
<accession>A0A0C2T1D0</accession>
<dbReference type="EMBL" id="KN818225">
    <property type="protein sequence ID" value="KIL69595.1"/>
    <property type="molecule type" value="Genomic_DNA"/>
</dbReference>
<protein>
    <submittedName>
        <fullName evidence="2">Uncharacterized protein</fullName>
    </submittedName>
</protein>
<dbReference type="InParanoid" id="A0A0C2T1D0"/>
<dbReference type="Proteomes" id="UP000054549">
    <property type="component" value="Unassembled WGS sequence"/>
</dbReference>
<gene>
    <name evidence="2" type="ORF">M378DRAFT_156815</name>
</gene>
<organism evidence="2 3">
    <name type="scientific">Amanita muscaria (strain Koide BX008)</name>
    <dbReference type="NCBI Taxonomy" id="946122"/>
    <lineage>
        <taxon>Eukaryota</taxon>
        <taxon>Fungi</taxon>
        <taxon>Dikarya</taxon>
        <taxon>Basidiomycota</taxon>
        <taxon>Agaricomycotina</taxon>
        <taxon>Agaricomycetes</taxon>
        <taxon>Agaricomycetidae</taxon>
        <taxon>Agaricales</taxon>
        <taxon>Pluteineae</taxon>
        <taxon>Amanitaceae</taxon>
        <taxon>Amanita</taxon>
    </lineage>
</organism>
<dbReference type="HOGENOM" id="CLU_089014_0_0_1"/>
<evidence type="ECO:0000313" key="2">
    <source>
        <dbReference type="EMBL" id="KIL69595.1"/>
    </source>
</evidence>
<evidence type="ECO:0000256" key="1">
    <source>
        <dbReference type="SAM" id="MobiDB-lite"/>
    </source>
</evidence>
<dbReference type="PANTHER" id="PTHR15827">
    <property type="entry name" value="CYCLIN-DEPENDENT KINASE 2-INTERACTING PROTEIN"/>
    <property type="match status" value="1"/>
</dbReference>
<proteinExistence type="predicted"/>
<evidence type="ECO:0000313" key="3">
    <source>
        <dbReference type="Proteomes" id="UP000054549"/>
    </source>
</evidence>
<feature type="region of interest" description="Disordered" evidence="1">
    <location>
        <begin position="1"/>
        <end position="36"/>
    </location>
</feature>
<reference evidence="2 3" key="1">
    <citation type="submission" date="2014-04" db="EMBL/GenBank/DDBJ databases">
        <title>Evolutionary Origins and Diversification of the Mycorrhizal Mutualists.</title>
        <authorList>
            <consortium name="DOE Joint Genome Institute"/>
            <consortium name="Mycorrhizal Genomics Consortium"/>
            <person name="Kohler A."/>
            <person name="Kuo A."/>
            <person name="Nagy L.G."/>
            <person name="Floudas D."/>
            <person name="Copeland A."/>
            <person name="Barry K.W."/>
            <person name="Cichocki N."/>
            <person name="Veneault-Fourrey C."/>
            <person name="LaButti K."/>
            <person name="Lindquist E.A."/>
            <person name="Lipzen A."/>
            <person name="Lundell T."/>
            <person name="Morin E."/>
            <person name="Murat C."/>
            <person name="Riley R."/>
            <person name="Ohm R."/>
            <person name="Sun H."/>
            <person name="Tunlid A."/>
            <person name="Henrissat B."/>
            <person name="Grigoriev I.V."/>
            <person name="Hibbett D.S."/>
            <person name="Martin F."/>
        </authorList>
    </citation>
    <scope>NUCLEOTIDE SEQUENCE [LARGE SCALE GENOMIC DNA]</scope>
    <source>
        <strain evidence="2 3">Koide BX008</strain>
    </source>
</reference>
<sequence>MSRLASFRGPSTPSSSPVKQPISPASPSRQSDSTYHRRLKTYLQELRAITETWDDLVILDGLKSVKHLVDARTDLDNALVLVPGRQPRSHVVAPKMALIEKCLQELDAILKKLQKLFRRMNAVMDNMDALVTEAQKTKGWKWVEEEPLWTTWSLEKFVTCFAEVIPAYHRSLALHTQLVDKLRNNSASFEESREAIATWIEQPWLEESGWDAKWEDICAVEVERWENLK</sequence>
<dbReference type="AlphaFoldDB" id="A0A0C2T1D0"/>
<name>A0A0C2T1D0_AMAMK</name>
<dbReference type="PANTHER" id="PTHR15827:SF2">
    <property type="entry name" value="CYCLIN-DEPENDENT KINASE 2-INTERACTING PROTEIN"/>
    <property type="match status" value="1"/>
</dbReference>
<dbReference type="OrthoDB" id="17066at2759"/>